<comment type="caution">
    <text evidence="1">The sequence shown here is derived from an EMBL/GenBank/DDBJ whole genome shotgun (WGS) entry which is preliminary data.</text>
</comment>
<evidence type="ECO:0000313" key="2">
    <source>
        <dbReference type="Proteomes" id="UP000762676"/>
    </source>
</evidence>
<reference evidence="1 2" key="1">
    <citation type="journal article" date="2021" name="Elife">
        <title>Chloroplast acquisition without the gene transfer in kleptoplastic sea slugs, Plakobranchus ocellatus.</title>
        <authorList>
            <person name="Maeda T."/>
            <person name="Takahashi S."/>
            <person name="Yoshida T."/>
            <person name="Shimamura S."/>
            <person name="Takaki Y."/>
            <person name="Nagai Y."/>
            <person name="Toyoda A."/>
            <person name="Suzuki Y."/>
            <person name="Arimoto A."/>
            <person name="Ishii H."/>
            <person name="Satoh N."/>
            <person name="Nishiyama T."/>
            <person name="Hasebe M."/>
            <person name="Maruyama T."/>
            <person name="Minagawa J."/>
            <person name="Obokata J."/>
            <person name="Shigenobu S."/>
        </authorList>
    </citation>
    <scope>NUCLEOTIDE SEQUENCE [LARGE SCALE GENOMIC DNA]</scope>
</reference>
<organism evidence="1 2">
    <name type="scientific">Elysia marginata</name>
    <dbReference type="NCBI Taxonomy" id="1093978"/>
    <lineage>
        <taxon>Eukaryota</taxon>
        <taxon>Metazoa</taxon>
        <taxon>Spiralia</taxon>
        <taxon>Lophotrochozoa</taxon>
        <taxon>Mollusca</taxon>
        <taxon>Gastropoda</taxon>
        <taxon>Heterobranchia</taxon>
        <taxon>Euthyneura</taxon>
        <taxon>Panpulmonata</taxon>
        <taxon>Sacoglossa</taxon>
        <taxon>Placobranchoidea</taxon>
        <taxon>Plakobranchidae</taxon>
        <taxon>Elysia</taxon>
    </lineage>
</organism>
<name>A0AAV4FY17_9GAST</name>
<evidence type="ECO:0000313" key="1">
    <source>
        <dbReference type="EMBL" id="GFR78323.1"/>
    </source>
</evidence>
<gene>
    <name evidence="1" type="ORF">ElyMa_003992100</name>
</gene>
<keyword evidence="2" id="KW-1185">Reference proteome</keyword>
<accession>A0AAV4FY17</accession>
<sequence>MRAIKCRREIIQNAADLFSFGERKLTKFQNGTECRHYKRKFLFVSKEEILAKRAIVLIAQAIPGMRSIHAIQSWEEGNLLTNRKLSCFCERCELNQDDCCNSSHTDEWQCFKENSKASYQELKKQQL</sequence>
<dbReference type="AlphaFoldDB" id="A0AAV4FY17"/>
<dbReference type="EMBL" id="BMAT01008116">
    <property type="protein sequence ID" value="GFR78323.1"/>
    <property type="molecule type" value="Genomic_DNA"/>
</dbReference>
<protein>
    <submittedName>
        <fullName evidence="1">Uncharacterized protein</fullName>
    </submittedName>
</protein>
<dbReference type="Proteomes" id="UP000762676">
    <property type="component" value="Unassembled WGS sequence"/>
</dbReference>
<proteinExistence type="predicted"/>